<name>A0A147J2C3_9SPHN</name>
<protein>
    <recommendedName>
        <fullName evidence="3">Rha family transcriptional regulator</fullName>
    </recommendedName>
</protein>
<evidence type="ECO:0008006" key="3">
    <source>
        <dbReference type="Google" id="ProtNLM"/>
    </source>
</evidence>
<sequence>MFGDMDAFANDLIDALGGTTATANLAHTGVSTVHNWRRNGLSASRLDHLHRIAQSLSPSVDVATLAEKHGVVLPCIQPEPAPSSGKIDKISAPVLA</sequence>
<dbReference type="PATRIC" id="fig|33051.4.peg.3705"/>
<dbReference type="AlphaFoldDB" id="A0A147J2C3"/>
<proteinExistence type="predicted"/>
<dbReference type="EMBL" id="LDTE01000009">
    <property type="protein sequence ID" value="KTW02808.1"/>
    <property type="molecule type" value="Genomic_DNA"/>
</dbReference>
<comment type="caution">
    <text evidence="1">The sequence shown here is derived from an EMBL/GenBank/DDBJ whole genome shotgun (WGS) entry which is preliminary data.</text>
</comment>
<gene>
    <name evidence="1" type="ORF">SB4_02090</name>
</gene>
<evidence type="ECO:0000313" key="2">
    <source>
        <dbReference type="Proteomes" id="UP000074072"/>
    </source>
</evidence>
<evidence type="ECO:0000313" key="1">
    <source>
        <dbReference type="EMBL" id="KTW02808.1"/>
    </source>
</evidence>
<accession>A0A147J2C3</accession>
<dbReference type="Proteomes" id="UP000074072">
    <property type="component" value="Unassembled WGS sequence"/>
</dbReference>
<reference evidence="1 2" key="1">
    <citation type="journal article" date="2016" name="Front. Microbiol.">
        <title>Genomic Resource of Rice Seed Associated Bacteria.</title>
        <authorList>
            <person name="Midha S."/>
            <person name="Bansal K."/>
            <person name="Sharma S."/>
            <person name="Kumar N."/>
            <person name="Patil P.P."/>
            <person name="Chaudhry V."/>
            <person name="Patil P.B."/>
        </authorList>
    </citation>
    <scope>NUCLEOTIDE SEQUENCE [LARGE SCALE GENOMIC DNA]</scope>
    <source>
        <strain evidence="1 2">SB4</strain>
    </source>
</reference>
<organism evidence="1 2">
    <name type="scientific">Sphingomonas sanguinis</name>
    <dbReference type="NCBI Taxonomy" id="33051"/>
    <lineage>
        <taxon>Bacteria</taxon>
        <taxon>Pseudomonadati</taxon>
        <taxon>Pseudomonadota</taxon>
        <taxon>Alphaproteobacteria</taxon>
        <taxon>Sphingomonadales</taxon>
        <taxon>Sphingomonadaceae</taxon>
        <taxon>Sphingomonas</taxon>
    </lineage>
</organism>